<evidence type="ECO:0000313" key="1">
    <source>
        <dbReference type="EMBL" id="QJA74504.1"/>
    </source>
</evidence>
<dbReference type="EMBL" id="MT144708">
    <property type="protein sequence ID" value="QJH97946.1"/>
    <property type="molecule type" value="Genomic_DNA"/>
</dbReference>
<sequence length="103" mass="11713">MNWDLAKEGFIKILKKEKDMSCGEVPCTCDEPVDSNLKKIKEPTQLHEMSHDTKRFIAAVEMMGRIFTEVNLDKRPCDNADKVAHIAAHCVQQADALLKELEK</sequence>
<evidence type="ECO:0000313" key="2">
    <source>
        <dbReference type="EMBL" id="QJA86339.1"/>
    </source>
</evidence>
<organism evidence="3">
    <name type="scientific">viral metagenome</name>
    <dbReference type="NCBI Taxonomy" id="1070528"/>
    <lineage>
        <taxon>unclassified sequences</taxon>
        <taxon>metagenomes</taxon>
        <taxon>organismal metagenomes</taxon>
    </lineage>
</organism>
<protein>
    <submittedName>
        <fullName evidence="3">Uncharacterized protein</fullName>
    </submittedName>
</protein>
<proteinExistence type="predicted"/>
<gene>
    <name evidence="1" type="ORF">MM415A01989_0010</name>
    <name evidence="2" type="ORF">MM415B02097_0013</name>
    <name evidence="3" type="ORF">TM448B01137_0015</name>
</gene>
<dbReference type="EMBL" id="MT142102">
    <property type="protein sequence ID" value="QJA74504.1"/>
    <property type="molecule type" value="Genomic_DNA"/>
</dbReference>
<reference evidence="3" key="1">
    <citation type="submission" date="2020-03" db="EMBL/GenBank/DDBJ databases">
        <title>The deep terrestrial virosphere.</title>
        <authorList>
            <person name="Holmfeldt K."/>
            <person name="Nilsson E."/>
            <person name="Simone D."/>
            <person name="Lopez-Fernandez M."/>
            <person name="Wu X."/>
            <person name="de Brujin I."/>
            <person name="Lundin D."/>
            <person name="Andersson A."/>
            <person name="Bertilsson S."/>
            <person name="Dopson M."/>
        </authorList>
    </citation>
    <scope>NUCLEOTIDE SEQUENCE</scope>
    <source>
        <strain evidence="1">MM415A01989</strain>
        <strain evidence="2">MM415B02097</strain>
        <strain evidence="3">TM448B01137</strain>
    </source>
</reference>
<accession>A0A6M3XJF7</accession>
<dbReference type="AlphaFoldDB" id="A0A6M3XJF7"/>
<name>A0A6M3XJF7_9ZZZZ</name>
<dbReference type="EMBL" id="MT142629">
    <property type="protein sequence ID" value="QJA86339.1"/>
    <property type="molecule type" value="Genomic_DNA"/>
</dbReference>
<evidence type="ECO:0000313" key="3">
    <source>
        <dbReference type="EMBL" id="QJH97946.1"/>
    </source>
</evidence>